<keyword evidence="2 10" id="KW-0813">Transport</keyword>
<dbReference type="InterPro" id="IPR037066">
    <property type="entry name" value="Plug_dom_sf"/>
</dbReference>
<dbReference type="SUPFAM" id="SSF56935">
    <property type="entry name" value="Porins"/>
    <property type="match status" value="1"/>
</dbReference>
<dbReference type="Gene3D" id="2.170.130.10">
    <property type="entry name" value="TonB-dependent receptor, plug domain"/>
    <property type="match status" value="1"/>
</dbReference>
<dbReference type="PANTHER" id="PTHR30069:SF29">
    <property type="entry name" value="HEMOGLOBIN AND HEMOGLOBIN-HAPTOGLOBIN-BINDING PROTEIN 1-RELATED"/>
    <property type="match status" value="1"/>
</dbReference>
<proteinExistence type="inferred from homology"/>
<evidence type="ECO:0000256" key="9">
    <source>
        <dbReference type="ARBA" id="ARBA00023237"/>
    </source>
</evidence>
<evidence type="ECO:0000256" key="2">
    <source>
        <dbReference type="ARBA" id="ARBA00022448"/>
    </source>
</evidence>
<keyword evidence="6 11" id="KW-0798">TonB box</keyword>
<evidence type="ECO:0000256" key="6">
    <source>
        <dbReference type="ARBA" id="ARBA00023077"/>
    </source>
</evidence>
<gene>
    <name evidence="15" type="ORF">CHU92_11855</name>
</gene>
<protein>
    <submittedName>
        <fullName evidence="15">TonB-dependent receptor</fullName>
    </submittedName>
</protein>
<sequence length="709" mass="80667">MQSVTKAIYYLIILFPALLCAQETDTTRTTLEEVVVTGQIEPQSLKKSVFNVRVITRQDIQQQAAVNLADLLNQYINITVMPNSTNGRSTISMFGLDGQYMKVLVDNVPLVSDTGLGNNTDLSQINLDDVEQIEIIEGAMGVTHGANAVSGILNIITKKSSKYKWEAFAAIQEETAGKEYAWFDKGRHIQSLKISNNINDNWFASIGANRTQFAGFYGDREGKEHTVNDGRRGYIWLPEEQLVTNAMLSYKKNGFRAFYKFEYLTEAISYYNFAVQSDFIPPSTILKFSNDERFLTERFYHHLNGTGRLWNRVNYNVSVSHQKQERDYEKFKYYIETDDEVNNSRVTNNAVEVLYSTGTFSNFFESKKVNLQLGYETVNTNGFALVDGENQIPVEVRRRLENYDIFLSGEVNITDRFSMRPGYRYSFQSAFNDQHAVSLGLRQLLNHGMEARASVGRSYRTPNFDELYSRLVFSGHYFIGNPSLSPEAGLSYEVSLKKNTSFSAGGMLSNSLIVSFLDIDDKIDMALVGFEPSGNTPIYQYINISKYRMWNISTTHQYAFNNFNARLGASLIGISQEINNGSAVSDDKFLYSLQLNTVLSYNLPKWNTLFSVYYKFNGRQQRFYESTNGNGDPVYKISTLDAYSWLDASIRKTFFKDRFDVTLGARNLLDIVNIQQTQNTAGSAHAASTDILLGYGRSYFLRLSYNFNF</sequence>
<accession>A0A255Z1A7</accession>
<dbReference type="InterPro" id="IPR039426">
    <property type="entry name" value="TonB-dep_rcpt-like"/>
</dbReference>
<dbReference type="OrthoDB" id="9764669at2"/>
<feature type="domain" description="TonB-dependent receptor-like beta-barrel" evidence="13">
    <location>
        <begin position="290"/>
        <end position="668"/>
    </location>
</feature>
<comment type="caution">
    <text evidence="15">The sequence shown here is derived from an EMBL/GenBank/DDBJ whole genome shotgun (WGS) entry which is preliminary data.</text>
</comment>
<keyword evidence="5 12" id="KW-0732">Signal</keyword>
<feature type="chain" id="PRO_5013304866" evidence="12">
    <location>
        <begin position="22"/>
        <end position="709"/>
    </location>
</feature>
<name>A0A255Z1A7_9FLAO</name>
<keyword evidence="4 10" id="KW-0812">Transmembrane</keyword>
<evidence type="ECO:0000256" key="11">
    <source>
        <dbReference type="RuleBase" id="RU003357"/>
    </source>
</evidence>
<evidence type="ECO:0000313" key="15">
    <source>
        <dbReference type="EMBL" id="OYQ34440.1"/>
    </source>
</evidence>
<comment type="subcellular location">
    <subcellularLocation>
        <location evidence="1 10">Cell outer membrane</location>
        <topology evidence="1 10">Multi-pass membrane protein</topology>
    </subcellularLocation>
</comment>
<dbReference type="GO" id="GO:0044718">
    <property type="term" value="P:siderophore transmembrane transport"/>
    <property type="evidence" value="ECO:0007669"/>
    <property type="project" value="TreeGrafter"/>
</dbReference>
<keyword evidence="7 10" id="KW-0472">Membrane</keyword>
<reference evidence="15 16" key="1">
    <citation type="submission" date="2017-07" db="EMBL/GenBank/DDBJ databases">
        <title>Flavobacterium cyanobacteriorum sp. nov., isolated from cyanobacterial aggregates in a eutrophic lake.</title>
        <authorList>
            <person name="Cai H."/>
        </authorList>
    </citation>
    <scope>NUCLEOTIDE SEQUENCE [LARGE SCALE GENOMIC DNA]</scope>
    <source>
        <strain evidence="15 16">TH021</strain>
    </source>
</reference>
<evidence type="ECO:0000256" key="7">
    <source>
        <dbReference type="ARBA" id="ARBA00023136"/>
    </source>
</evidence>
<dbReference type="Proteomes" id="UP000216605">
    <property type="component" value="Unassembled WGS sequence"/>
</dbReference>
<evidence type="ECO:0000256" key="4">
    <source>
        <dbReference type="ARBA" id="ARBA00022692"/>
    </source>
</evidence>
<dbReference type="EMBL" id="NOXV01000293">
    <property type="protein sequence ID" value="OYQ34440.1"/>
    <property type="molecule type" value="Genomic_DNA"/>
</dbReference>
<evidence type="ECO:0000256" key="8">
    <source>
        <dbReference type="ARBA" id="ARBA00023170"/>
    </source>
</evidence>
<evidence type="ECO:0000259" key="14">
    <source>
        <dbReference type="Pfam" id="PF07715"/>
    </source>
</evidence>
<keyword evidence="16" id="KW-1185">Reference proteome</keyword>
<keyword evidence="3 10" id="KW-1134">Transmembrane beta strand</keyword>
<dbReference type="PANTHER" id="PTHR30069">
    <property type="entry name" value="TONB-DEPENDENT OUTER MEMBRANE RECEPTOR"/>
    <property type="match status" value="1"/>
</dbReference>
<evidence type="ECO:0000256" key="3">
    <source>
        <dbReference type="ARBA" id="ARBA00022452"/>
    </source>
</evidence>
<feature type="signal peptide" evidence="12">
    <location>
        <begin position="1"/>
        <end position="21"/>
    </location>
</feature>
<evidence type="ECO:0000256" key="1">
    <source>
        <dbReference type="ARBA" id="ARBA00004571"/>
    </source>
</evidence>
<dbReference type="GO" id="GO:0015344">
    <property type="term" value="F:siderophore uptake transmembrane transporter activity"/>
    <property type="evidence" value="ECO:0007669"/>
    <property type="project" value="TreeGrafter"/>
</dbReference>
<dbReference type="Gene3D" id="2.40.170.20">
    <property type="entry name" value="TonB-dependent receptor, beta-barrel domain"/>
    <property type="match status" value="1"/>
</dbReference>
<dbReference type="GO" id="GO:0009279">
    <property type="term" value="C:cell outer membrane"/>
    <property type="evidence" value="ECO:0007669"/>
    <property type="project" value="UniProtKB-SubCell"/>
</dbReference>
<evidence type="ECO:0000256" key="12">
    <source>
        <dbReference type="SAM" id="SignalP"/>
    </source>
</evidence>
<dbReference type="PROSITE" id="PS52016">
    <property type="entry name" value="TONB_DEPENDENT_REC_3"/>
    <property type="match status" value="1"/>
</dbReference>
<dbReference type="Pfam" id="PF00593">
    <property type="entry name" value="TonB_dep_Rec_b-barrel"/>
    <property type="match status" value="1"/>
</dbReference>
<feature type="domain" description="TonB-dependent receptor plug" evidence="14">
    <location>
        <begin position="46"/>
        <end position="152"/>
    </location>
</feature>
<dbReference type="Pfam" id="PF07715">
    <property type="entry name" value="Plug"/>
    <property type="match status" value="1"/>
</dbReference>
<dbReference type="RefSeq" id="WP_094415839.1">
    <property type="nucleotide sequence ID" value="NZ_NOXV01000293.1"/>
</dbReference>
<dbReference type="InterPro" id="IPR000531">
    <property type="entry name" value="Beta-barrel_TonB"/>
</dbReference>
<evidence type="ECO:0000256" key="10">
    <source>
        <dbReference type="PROSITE-ProRule" id="PRU01360"/>
    </source>
</evidence>
<comment type="similarity">
    <text evidence="10 11">Belongs to the TonB-dependent receptor family.</text>
</comment>
<dbReference type="InterPro" id="IPR036942">
    <property type="entry name" value="Beta-barrel_TonB_sf"/>
</dbReference>
<dbReference type="AlphaFoldDB" id="A0A255Z1A7"/>
<organism evidence="15 16">
    <name type="scientific">Flavobacterium cyanobacteriorum</name>
    <dbReference type="NCBI Taxonomy" id="2022802"/>
    <lineage>
        <taxon>Bacteria</taxon>
        <taxon>Pseudomonadati</taxon>
        <taxon>Bacteroidota</taxon>
        <taxon>Flavobacteriia</taxon>
        <taxon>Flavobacteriales</taxon>
        <taxon>Flavobacteriaceae</taxon>
        <taxon>Flavobacterium</taxon>
    </lineage>
</organism>
<evidence type="ECO:0000256" key="5">
    <source>
        <dbReference type="ARBA" id="ARBA00022729"/>
    </source>
</evidence>
<evidence type="ECO:0000313" key="16">
    <source>
        <dbReference type="Proteomes" id="UP000216605"/>
    </source>
</evidence>
<dbReference type="InterPro" id="IPR012910">
    <property type="entry name" value="Plug_dom"/>
</dbReference>
<evidence type="ECO:0000259" key="13">
    <source>
        <dbReference type="Pfam" id="PF00593"/>
    </source>
</evidence>
<keyword evidence="9 10" id="KW-0998">Cell outer membrane</keyword>
<keyword evidence="8 15" id="KW-0675">Receptor</keyword>